<name>A0ABT5FFA5_9GAMM</name>
<comment type="subcellular location">
    <subcellularLocation>
        <location evidence="1">Cell inner membrane</location>
        <topology evidence="1">Multi-pass membrane protein</topology>
    </subcellularLocation>
</comment>
<gene>
    <name evidence="9" type="ORF">PN838_13610</name>
</gene>
<accession>A0ABT5FFA5</accession>
<organism evidence="9 10">
    <name type="scientific">Psychrosphaera algicola</name>
    <dbReference type="NCBI Taxonomy" id="3023714"/>
    <lineage>
        <taxon>Bacteria</taxon>
        <taxon>Pseudomonadati</taxon>
        <taxon>Pseudomonadota</taxon>
        <taxon>Gammaproteobacteria</taxon>
        <taxon>Alteromonadales</taxon>
        <taxon>Pseudoalteromonadaceae</taxon>
        <taxon>Psychrosphaera</taxon>
    </lineage>
</organism>
<dbReference type="Pfam" id="PF01306">
    <property type="entry name" value="LacY_symp"/>
    <property type="match status" value="1"/>
</dbReference>
<dbReference type="PANTHER" id="PTHR23522">
    <property type="entry name" value="BLL5896 PROTEIN"/>
    <property type="match status" value="1"/>
</dbReference>
<dbReference type="InterPro" id="IPR000576">
    <property type="entry name" value="LacY/RafB_perm_fam"/>
</dbReference>
<feature type="transmembrane region" description="Helical" evidence="8">
    <location>
        <begin position="231"/>
        <end position="253"/>
    </location>
</feature>
<feature type="transmembrane region" description="Helical" evidence="8">
    <location>
        <begin position="265"/>
        <end position="289"/>
    </location>
</feature>
<keyword evidence="6 8" id="KW-1133">Transmembrane helix</keyword>
<keyword evidence="10" id="KW-1185">Reference proteome</keyword>
<dbReference type="EMBL" id="JAQOMS010000002">
    <property type="protein sequence ID" value="MDC2889622.1"/>
    <property type="molecule type" value="Genomic_DNA"/>
</dbReference>
<evidence type="ECO:0000256" key="4">
    <source>
        <dbReference type="ARBA" id="ARBA00022519"/>
    </source>
</evidence>
<evidence type="ECO:0000256" key="7">
    <source>
        <dbReference type="ARBA" id="ARBA00023136"/>
    </source>
</evidence>
<comment type="caution">
    <text evidence="9">The sequence shown here is derived from an EMBL/GenBank/DDBJ whole genome shotgun (WGS) entry which is preliminary data.</text>
</comment>
<evidence type="ECO:0000256" key="8">
    <source>
        <dbReference type="SAM" id="Phobius"/>
    </source>
</evidence>
<evidence type="ECO:0000256" key="6">
    <source>
        <dbReference type="ARBA" id="ARBA00022989"/>
    </source>
</evidence>
<evidence type="ECO:0000256" key="2">
    <source>
        <dbReference type="ARBA" id="ARBA00022448"/>
    </source>
</evidence>
<dbReference type="Proteomes" id="UP001528411">
    <property type="component" value="Unassembled WGS sequence"/>
</dbReference>
<feature type="transmembrane region" description="Helical" evidence="8">
    <location>
        <begin position="175"/>
        <end position="195"/>
    </location>
</feature>
<dbReference type="PRINTS" id="PR00174">
    <property type="entry name" value="LACYSMPORT"/>
</dbReference>
<evidence type="ECO:0000256" key="3">
    <source>
        <dbReference type="ARBA" id="ARBA00022475"/>
    </source>
</evidence>
<sequence>MLIFVGPFAIYLYSPLLKSNVWLGGALGGVYFGLAFSAGVGVIESYVDRVGRMTGFEFGKARMWGSIGWAIAAFFTGKIFNVNPDLNFWLASLSGLIFLMCISFVVPATSSRDESIFDKASAALNVSDVLKLFKNRQFLAMAVYVIGVTTVYGVYDQQFSTYFASVFPSKEEGNAMYGYLNSLQVMLEALGMFLAPFIVNRIGAKNGLILAGAIMALRIIGSGFADDSYSISFMKLLHAAELPIMLIAIFKYISATFEEHLSATIYLVGFVFMAQIGAAVLSIGVGMMYDQLGFQLSYKILGSVVAFFVLVSWVLLTNEKKHSKVMAESITV</sequence>
<feature type="transmembrane region" description="Helical" evidence="8">
    <location>
        <begin position="86"/>
        <end position="106"/>
    </location>
</feature>
<dbReference type="SUPFAM" id="SSF103473">
    <property type="entry name" value="MFS general substrate transporter"/>
    <property type="match status" value="1"/>
</dbReference>
<feature type="transmembrane region" description="Helical" evidence="8">
    <location>
        <begin position="207"/>
        <end position="225"/>
    </location>
</feature>
<feature type="transmembrane region" description="Helical" evidence="8">
    <location>
        <begin position="138"/>
        <end position="155"/>
    </location>
</feature>
<keyword evidence="3" id="KW-1003">Cell membrane</keyword>
<proteinExistence type="predicted"/>
<evidence type="ECO:0000313" key="9">
    <source>
        <dbReference type="EMBL" id="MDC2889622.1"/>
    </source>
</evidence>
<keyword evidence="4" id="KW-0997">Cell inner membrane</keyword>
<feature type="transmembrane region" description="Helical" evidence="8">
    <location>
        <begin position="295"/>
        <end position="316"/>
    </location>
</feature>
<keyword evidence="7 8" id="KW-0472">Membrane</keyword>
<reference evidence="9 10" key="1">
    <citation type="submission" date="2023-01" db="EMBL/GenBank/DDBJ databases">
        <title>Psychrosphaera sp. nov., isolated from marine algae.</title>
        <authorList>
            <person name="Bayburt H."/>
            <person name="Choi B.J."/>
            <person name="Kim J.M."/>
            <person name="Choi D.G."/>
            <person name="Jeon C.O."/>
        </authorList>
    </citation>
    <scope>NUCLEOTIDE SEQUENCE [LARGE SCALE GENOMIC DNA]</scope>
    <source>
        <strain evidence="9 10">G1-22</strain>
    </source>
</reference>
<dbReference type="InterPro" id="IPR036259">
    <property type="entry name" value="MFS_trans_sf"/>
</dbReference>
<evidence type="ECO:0000313" key="10">
    <source>
        <dbReference type="Proteomes" id="UP001528411"/>
    </source>
</evidence>
<feature type="transmembrane region" description="Helical" evidence="8">
    <location>
        <begin position="20"/>
        <end position="43"/>
    </location>
</feature>
<keyword evidence="2" id="KW-0813">Transport</keyword>
<protein>
    <submittedName>
        <fullName evidence="9">Oligosaccharide MFS transporter</fullName>
    </submittedName>
</protein>
<dbReference type="NCBIfam" id="TIGR00882">
    <property type="entry name" value="2A0105"/>
    <property type="match status" value="1"/>
</dbReference>
<dbReference type="PANTHER" id="PTHR23522:SF10">
    <property type="entry name" value="3-PHENYLPROPIONIC ACID TRANSPORTER-RELATED"/>
    <property type="match status" value="1"/>
</dbReference>
<keyword evidence="5 8" id="KW-0812">Transmembrane</keyword>
<dbReference type="Gene3D" id="1.20.1250.20">
    <property type="entry name" value="MFS general substrate transporter like domains"/>
    <property type="match status" value="2"/>
</dbReference>
<feature type="transmembrane region" description="Helical" evidence="8">
    <location>
        <begin position="63"/>
        <end position="80"/>
    </location>
</feature>
<evidence type="ECO:0000256" key="1">
    <source>
        <dbReference type="ARBA" id="ARBA00004429"/>
    </source>
</evidence>
<evidence type="ECO:0000256" key="5">
    <source>
        <dbReference type="ARBA" id="ARBA00022692"/>
    </source>
</evidence>